<proteinExistence type="predicted"/>
<organism evidence="2 3">
    <name type="scientific">Eumeta variegata</name>
    <name type="common">Bagworm moth</name>
    <name type="synonym">Eumeta japonica</name>
    <dbReference type="NCBI Taxonomy" id="151549"/>
    <lineage>
        <taxon>Eukaryota</taxon>
        <taxon>Metazoa</taxon>
        <taxon>Ecdysozoa</taxon>
        <taxon>Arthropoda</taxon>
        <taxon>Hexapoda</taxon>
        <taxon>Insecta</taxon>
        <taxon>Pterygota</taxon>
        <taxon>Neoptera</taxon>
        <taxon>Endopterygota</taxon>
        <taxon>Lepidoptera</taxon>
        <taxon>Glossata</taxon>
        <taxon>Ditrysia</taxon>
        <taxon>Tineoidea</taxon>
        <taxon>Psychidae</taxon>
        <taxon>Oiketicinae</taxon>
        <taxon>Eumeta</taxon>
    </lineage>
</organism>
<accession>A0A4C1X0C4</accession>
<feature type="region of interest" description="Disordered" evidence="1">
    <location>
        <begin position="65"/>
        <end position="110"/>
    </location>
</feature>
<dbReference type="AlphaFoldDB" id="A0A4C1X0C4"/>
<dbReference type="Proteomes" id="UP000299102">
    <property type="component" value="Unassembled WGS sequence"/>
</dbReference>
<comment type="caution">
    <text evidence="2">The sequence shown here is derived from an EMBL/GenBank/DDBJ whole genome shotgun (WGS) entry which is preliminary data.</text>
</comment>
<protein>
    <submittedName>
        <fullName evidence="2">Uncharacterized protein</fullName>
    </submittedName>
</protein>
<gene>
    <name evidence="2" type="ORF">EVAR_50205_1</name>
</gene>
<evidence type="ECO:0000256" key="1">
    <source>
        <dbReference type="SAM" id="MobiDB-lite"/>
    </source>
</evidence>
<reference evidence="2 3" key="1">
    <citation type="journal article" date="2019" name="Commun. Biol.">
        <title>The bagworm genome reveals a unique fibroin gene that provides high tensile strength.</title>
        <authorList>
            <person name="Kono N."/>
            <person name="Nakamura H."/>
            <person name="Ohtoshi R."/>
            <person name="Tomita M."/>
            <person name="Numata K."/>
            <person name="Arakawa K."/>
        </authorList>
    </citation>
    <scope>NUCLEOTIDE SEQUENCE [LARGE SCALE GENOMIC DNA]</scope>
</reference>
<evidence type="ECO:0000313" key="3">
    <source>
        <dbReference type="Proteomes" id="UP000299102"/>
    </source>
</evidence>
<sequence>MALSVAAPAHTRAAVTATTAPADKAGDECPPCLPAPCALPPPLYGANTIHGQTLCPAARRAARVRGGPLSARPPRPAEASIYRGRGCVTSPPAQTRAPRPRRNCSEPSVTSVRSSAFKTLTEERVRLAHRGLPFGISVNNDTGRGCPRRTGAVARAGGRPNPYYDTAEAYPADDFGGLFVFVEGPEQL</sequence>
<dbReference type="EMBL" id="BGZK01000678">
    <property type="protein sequence ID" value="GBP55789.1"/>
    <property type="molecule type" value="Genomic_DNA"/>
</dbReference>
<keyword evidence="3" id="KW-1185">Reference proteome</keyword>
<name>A0A4C1X0C4_EUMVA</name>
<evidence type="ECO:0000313" key="2">
    <source>
        <dbReference type="EMBL" id="GBP55789.1"/>
    </source>
</evidence>